<evidence type="ECO:0000313" key="2">
    <source>
        <dbReference type="EMBL" id="MFC3861124.1"/>
    </source>
</evidence>
<evidence type="ECO:0000313" key="3">
    <source>
        <dbReference type="Proteomes" id="UP001595748"/>
    </source>
</evidence>
<gene>
    <name evidence="2" type="ORF">ACFOPQ_10170</name>
</gene>
<organism evidence="2 3">
    <name type="scientific">Deinococcus antarcticus</name>
    <dbReference type="NCBI Taxonomy" id="1298767"/>
    <lineage>
        <taxon>Bacteria</taxon>
        <taxon>Thermotogati</taxon>
        <taxon>Deinococcota</taxon>
        <taxon>Deinococci</taxon>
        <taxon>Deinococcales</taxon>
        <taxon>Deinococcaceae</taxon>
        <taxon>Deinococcus</taxon>
    </lineage>
</organism>
<feature type="region of interest" description="Disordered" evidence="1">
    <location>
        <begin position="1"/>
        <end position="72"/>
    </location>
</feature>
<comment type="caution">
    <text evidence="2">The sequence shown here is derived from an EMBL/GenBank/DDBJ whole genome shotgun (WGS) entry which is preliminary data.</text>
</comment>
<feature type="compositionally biased region" description="Acidic residues" evidence="1">
    <location>
        <begin position="50"/>
        <end position="64"/>
    </location>
</feature>
<dbReference type="EMBL" id="JBHRZF010000125">
    <property type="protein sequence ID" value="MFC3861124.1"/>
    <property type="molecule type" value="Genomic_DNA"/>
</dbReference>
<proteinExistence type="predicted"/>
<dbReference type="RefSeq" id="WP_380077710.1">
    <property type="nucleotide sequence ID" value="NZ_JBHRZF010000125.1"/>
</dbReference>
<name>A0ABV8A6Q4_9DEIO</name>
<evidence type="ECO:0000256" key="1">
    <source>
        <dbReference type="SAM" id="MobiDB-lite"/>
    </source>
</evidence>
<accession>A0ABV8A6Q4</accession>
<reference evidence="3" key="1">
    <citation type="journal article" date="2019" name="Int. J. Syst. Evol. Microbiol.">
        <title>The Global Catalogue of Microorganisms (GCM) 10K type strain sequencing project: providing services to taxonomists for standard genome sequencing and annotation.</title>
        <authorList>
            <consortium name="The Broad Institute Genomics Platform"/>
            <consortium name="The Broad Institute Genome Sequencing Center for Infectious Disease"/>
            <person name="Wu L."/>
            <person name="Ma J."/>
        </authorList>
    </citation>
    <scope>NUCLEOTIDE SEQUENCE [LARGE SCALE GENOMIC DNA]</scope>
    <source>
        <strain evidence="3">CCTCC AB 2013263</strain>
    </source>
</reference>
<protein>
    <submittedName>
        <fullName evidence="2">Uncharacterized protein</fullName>
    </submittedName>
</protein>
<sequence>MTGHKSDEIIDVPQENRSTDSESATKFPTPKSGVVQDSPGNPEVGTDDTGMLDEQGDYVEDDSNMLDAVKDK</sequence>
<keyword evidence="3" id="KW-1185">Reference proteome</keyword>
<dbReference type="Proteomes" id="UP001595748">
    <property type="component" value="Unassembled WGS sequence"/>
</dbReference>